<name>A0A438I0J2_VITVI</name>
<sequence length="574" mass="62626">MAFNQKPRGGRRWFAVESKSFELLIDEVGGKLRGCIWERCKGITSWIKFGDASLSSLLAGVESCCRGRDDRSWSLVWEEEGRKEEGLSGGWNILVEKLREVGVAPFGGLKDPLSFEVLKKENELEPRTFADVAKSKMGRLGDKVETHPPELDYLKNWAGHAWLLKGKLDIAILGSGLLLFEFELLSEAERVLARGKRRVLGSVLFLEKWLPEVGCFCNGAFANEAWVRVVGLPLHLWNREVFKLIGDGCGGFIAMDDKTDSMAELQWARLLVKMVVLAGSLLGKGAIVDEVETGSGSRAVCRGSVLEKDVQPKEQVGVQVEPPCGSSSKGAKGFSSESAEGGPGVEAIDGEDSLGNRSQGAGKVVREGGLGFGPEAFEYGPKRWDAQFNSGLGEVSHKTSFEEAQKHGPVSEPKPITLKGWVLGCEERPFYIKGSFMGCEGMAGIGFEPGLGGIKGVRAHSHAEVGEMKVRATKEASRVQVREDVGIACFLGGDWRDSEAFSVKAKALMIDEALTIEASRYESFPAVFGGDRVFFSSSLLLLLLGVIGLWWWGVFLEQKTLLKELGFRLHCALC</sequence>
<dbReference type="Proteomes" id="UP000288805">
    <property type="component" value="Unassembled WGS sequence"/>
</dbReference>
<feature type="region of interest" description="Disordered" evidence="1">
    <location>
        <begin position="318"/>
        <end position="367"/>
    </location>
</feature>
<comment type="caution">
    <text evidence="4">The sequence shown here is derived from an EMBL/GenBank/DDBJ whole genome shotgun (WGS) entry which is preliminary data.</text>
</comment>
<evidence type="ECO:0000256" key="2">
    <source>
        <dbReference type="SAM" id="Phobius"/>
    </source>
</evidence>
<gene>
    <name evidence="4" type="ORF">CK203_036723</name>
</gene>
<feature type="compositionally biased region" description="Low complexity" evidence="1">
    <location>
        <begin position="325"/>
        <end position="339"/>
    </location>
</feature>
<evidence type="ECO:0000256" key="1">
    <source>
        <dbReference type="SAM" id="MobiDB-lite"/>
    </source>
</evidence>
<keyword evidence="2" id="KW-0812">Transmembrane</keyword>
<reference evidence="4 5" key="1">
    <citation type="journal article" date="2018" name="PLoS Genet.">
        <title>Population sequencing reveals clonal diversity and ancestral inbreeding in the grapevine cultivar Chardonnay.</title>
        <authorList>
            <person name="Roach M.J."/>
            <person name="Johnson D.L."/>
            <person name="Bohlmann J."/>
            <person name="van Vuuren H.J."/>
            <person name="Jones S.J."/>
            <person name="Pretorius I.S."/>
            <person name="Schmidt S.A."/>
            <person name="Borneman A.R."/>
        </authorList>
    </citation>
    <scope>NUCLEOTIDE SEQUENCE [LARGE SCALE GENOMIC DNA]</scope>
    <source>
        <strain evidence="5">cv. Chardonnay</strain>
        <tissue evidence="4">Leaf</tissue>
    </source>
</reference>
<dbReference type="AlphaFoldDB" id="A0A438I0J2"/>
<feature type="domain" description="DUF4283" evidence="3">
    <location>
        <begin position="144"/>
        <end position="215"/>
    </location>
</feature>
<dbReference type="Pfam" id="PF14111">
    <property type="entry name" value="DUF4283"/>
    <property type="match status" value="1"/>
</dbReference>
<evidence type="ECO:0000313" key="4">
    <source>
        <dbReference type="EMBL" id="RVW90239.1"/>
    </source>
</evidence>
<proteinExistence type="predicted"/>
<protein>
    <recommendedName>
        <fullName evidence="3">DUF4283 domain-containing protein</fullName>
    </recommendedName>
</protein>
<dbReference type="EMBL" id="QGNW01000156">
    <property type="protein sequence ID" value="RVW90239.1"/>
    <property type="molecule type" value="Genomic_DNA"/>
</dbReference>
<dbReference type="PANTHER" id="PTHR34427:SF5">
    <property type="entry name" value="DUF4283 DOMAIN-CONTAINING PROTEIN"/>
    <property type="match status" value="1"/>
</dbReference>
<accession>A0A438I0J2</accession>
<evidence type="ECO:0000313" key="5">
    <source>
        <dbReference type="Proteomes" id="UP000288805"/>
    </source>
</evidence>
<dbReference type="InterPro" id="IPR025558">
    <property type="entry name" value="DUF4283"/>
</dbReference>
<evidence type="ECO:0000259" key="3">
    <source>
        <dbReference type="Pfam" id="PF14111"/>
    </source>
</evidence>
<keyword evidence="2" id="KW-1133">Transmembrane helix</keyword>
<organism evidence="4 5">
    <name type="scientific">Vitis vinifera</name>
    <name type="common">Grape</name>
    <dbReference type="NCBI Taxonomy" id="29760"/>
    <lineage>
        <taxon>Eukaryota</taxon>
        <taxon>Viridiplantae</taxon>
        <taxon>Streptophyta</taxon>
        <taxon>Embryophyta</taxon>
        <taxon>Tracheophyta</taxon>
        <taxon>Spermatophyta</taxon>
        <taxon>Magnoliopsida</taxon>
        <taxon>eudicotyledons</taxon>
        <taxon>Gunneridae</taxon>
        <taxon>Pentapetalae</taxon>
        <taxon>rosids</taxon>
        <taxon>Vitales</taxon>
        <taxon>Vitaceae</taxon>
        <taxon>Viteae</taxon>
        <taxon>Vitis</taxon>
    </lineage>
</organism>
<dbReference type="PANTHER" id="PTHR34427">
    <property type="entry name" value="DUF4283 DOMAIN PROTEIN"/>
    <property type="match status" value="1"/>
</dbReference>
<keyword evidence="2" id="KW-0472">Membrane</keyword>
<feature type="transmembrane region" description="Helical" evidence="2">
    <location>
        <begin position="533"/>
        <end position="555"/>
    </location>
</feature>